<sequence>MPQDRTQEQEPRNMKVVDSIQVEKARRENQARKQKHAEDVEKEVGLFSSKANDLHQQKREQKERANRAIKRMRDEWLDKVRRTDIKAEHLRALMQEHLAAEDKLMRSFLRMWTTADFSPIAVLGQGSFGVVHLVRCISNERVYALKCVSKSYYKRKNSLAINERDALLGDGLLDRTDRWCARLLCSFQDASNVFLVMEFLQGGSLGTHIERRGRLSLEETAFYMAELIEAVDAIHVAMGAIHRDLKPDNMMLTSKGHLKLLDFGLSAPPSRKGECAPEICGTPAYMAPESFEGISQTKTDIWAIGIITYECLTGSLPFDQDEFYEDFAHRIGHIEEQYTRIEDILPSKLDIAYDLQSVLGATAVKFNKARHFIEGVLCSNSDERLSLRRCRKEAFFEHLDFGYLHRMKPPIKIQVTGSNEHRT</sequence>
<keyword evidence="6 9" id="KW-0067">ATP-binding</keyword>
<evidence type="ECO:0000256" key="6">
    <source>
        <dbReference type="ARBA" id="ARBA00022840"/>
    </source>
</evidence>
<dbReference type="PROSITE" id="PS00107">
    <property type="entry name" value="PROTEIN_KINASE_ATP"/>
    <property type="match status" value="1"/>
</dbReference>
<evidence type="ECO:0000256" key="2">
    <source>
        <dbReference type="ARBA" id="ARBA00022527"/>
    </source>
</evidence>
<dbReference type="InterPro" id="IPR011009">
    <property type="entry name" value="Kinase-like_dom_sf"/>
</dbReference>
<dbReference type="Gene3D" id="1.10.510.10">
    <property type="entry name" value="Transferase(Phosphotransferase) domain 1"/>
    <property type="match status" value="1"/>
</dbReference>
<keyword evidence="5" id="KW-0418">Kinase</keyword>
<evidence type="ECO:0000313" key="13">
    <source>
        <dbReference type="Proteomes" id="UP001642464"/>
    </source>
</evidence>
<evidence type="ECO:0000256" key="8">
    <source>
        <dbReference type="ARBA" id="ARBA00048679"/>
    </source>
</evidence>
<dbReference type="PROSITE" id="PS50011">
    <property type="entry name" value="PROTEIN_KINASE_DOM"/>
    <property type="match status" value="1"/>
</dbReference>
<feature type="domain" description="Protein kinase" evidence="11">
    <location>
        <begin position="117"/>
        <end position="396"/>
    </location>
</feature>
<dbReference type="SMART" id="SM00220">
    <property type="entry name" value="S_TKc"/>
    <property type="match status" value="1"/>
</dbReference>
<evidence type="ECO:0000259" key="11">
    <source>
        <dbReference type="PROSITE" id="PS50011"/>
    </source>
</evidence>
<dbReference type="Pfam" id="PF00069">
    <property type="entry name" value="Pkinase"/>
    <property type="match status" value="1"/>
</dbReference>
<evidence type="ECO:0000256" key="9">
    <source>
        <dbReference type="PROSITE-ProRule" id="PRU10141"/>
    </source>
</evidence>
<keyword evidence="4 9" id="KW-0547">Nucleotide-binding</keyword>
<organism evidence="12 13">
    <name type="scientific">Durusdinium trenchii</name>
    <dbReference type="NCBI Taxonomy" id="1381693"/>
    <lineage>
        <taxon>Eukaryota</taxon>
        <taxon>Sar</taxon>
        <taxon>Alveolata</taxon>
        <taxon>Dinophyceae</taxon>
        <taxon>Suessiales</taxon>
        <taxon>Symbiodiniaceae</taxon>
        <taxon>Durusdinium</taxon>
    </lineage>
</organism>
<dbReference type="Proteomes" id="UP001642464">
    <property type="component" value="Unassembled WGS sequence"/>
</dbReference>
<evidence type="ECO:0000256" key="5">
    <source>
        <dbReference type="ARBA" id="ARBA00022777"/>
    </source>
</evidence>
<evidence type="ECO:0000313" key="12">
    <source>
        <dbReference type="EMBL" id="CAK9083701.1"/>
    </source>
</evidence>
<reference evidence="12 13" key="1">
    <citation type="submission" date="2024-02" db="EMBL/GenBank/DDBJ databases">
        <authorList>
            <person name="Chen Y."/>
            <person name="Shah S."/>
            <person name="Dougan E. K."/>
            <person name="Thang M."/>
            <person name="Chan C."/>
        </authorList>
    </citation>
    <scope>NUCLEOTIDE SEQUENCE [LARGE SCALE GENOMIC DNA]</scope>
</reference>
<protein>
    <recommendedName>
        <fullName evidence="1">non-specific serine/threonine protein kinase</fullName>
        <ecNumber evidence="1">2.7.11.1</ecNumber>
    </recommendedName>
</protein>
<feature type="compositionally biased region" description="Basic and acidic residues" evidence="10">
    <location>
        <begin position="52"/>
        <end position="61"/>
    </location>
</feature>
<keyword evidence="2" id="KW-0723">Serine/threonine-protein kinase</keyword>
<dbReference type="InterPro" id="IPR050236">
    <property type="entry name" value="Ser_Thr_kinase_AGC"/>
</dbReference>
<dbReference type="Gene3D" id="3.30.200.20">
    <property type="entry name" value="Phosphorylase Kinase, domain 1"/>
    <property type="match status" value="1"/>
</dbReference>
<evidence type="ECO:0000256" key="4">
    <source>
        <dbReference type="ARBA" id="ARBA00022741"/>
    </source>
</evidence>
<feature type="region of interest" description="Disordered" evidence="10">
    <location>
        <begin position="1"/>
        <end position="61"/>
    </location>
</feature>
<comment type="catalytic activity">
    <reaction evidence="7">
        <text>L-threonyl-[protein] + ATP = O-phospho-L-threonyl-[protein] + ADP + H(+)</text>
        <dbReference type="Rhea" id="RHEA:46608"/>
        <dbReference type="Rhea" id="RHEA-COMP:11060"/>
        <dbReference type="Rhea" id="RHEA-COMP:11605"/>
        <dbReference type="ChEBI" id="CHEBI:15378"/>
        <dbReference type="ChEBI" id="CHEBI:30013"/>
        <dbReference type="ChEBI" id="CHEBI:30616"/>
        <dbReference type="ChEBI" id="CHEBI:61977"/>
        <dbReference type="ChEBI" id="CHEBI:456216"/>
        <dbReference type="EC" id="2.7.11.1"/>
    </reaction>
</comment>
<evidence type="ECO:0000256" key="1">
    <source>
        <dbReference type="ARBA" id="ARBA00012513"/>
    </source>
</evidence>
<accession>A0ABP0Q641</accession>
<comment type="catalytic activity">
    <reaction evidence="8">
        <text>L-seryl-[protein] + ATP = O-phospho-L-seryl-[protein] + ADP + H(+)</text>
        <dbReference type="Rhea" id="RHEA:17989"/>
        <dbReference type="Rhea" id="RHEA-COMP:9863"/>
        <dbReference type="Rhea" id="RHEA-COMP:11604"/>
        <dbReference type="ChEBI" id="CHEBI:15378"/>
        <dbReference type="ChEBI" id="CHEBI:29999"/>
        <dbReference type="ChEBI" id="CHEBI:30616"/>
        <dbReference type="ChEBI" id="CHEBI:83421"/>
        <dbReference type="ChEBI" id="CHEBI:456216"/>
        <dbReference type="EC" id="2.7.11.1"/>
    </reaction>
</comment>
<feature type="binding site" evidence="9">
    <location>
        <position position="146"/>
    </location>
    <ligand>
        <name>ATP</name>
        <dbReference type="ChEBI" id="CHEBI:30616"/>
    </ligand>
</feature>
<evidence type="ECO:0000256" key="7">
    <source>
        <dbReference type="ARBA" id="ARBA00047899"/>
    </source>
</evidence>
<dbReference type="InterPro" id="IPR017441">
    <property type="entry name" value="Protein_kinase_ATP_BS"/>
</dbReference>
<gene>
    <name evidence="12" type="ORF">SCF082_LOCUS39722</name>
</gene>
<keyword evidence="3" id="KW-0808">Transferase</keyword>
<evidence type="ECO:0000256" key="10">
    <source>
        <dbReference type="SAM" id="MobiDB-lite"/>
    </source>
</evidence>
<evidence type="ECO:0000256" key="3">
    <source>
        <dbReference type="ARBA" id="ARBA00022679"/>
    </source>
</evidence>
<dbReference type="PANTHER" id="PTHR24356:SF418">
    <property type="entry name" value="SERINE_THREONINE-PROTEIN KINASE WARTS"/>
    <property type="match status" value="1"/>
</dbReference>
<dbReference type="EMBL" id="CAXAMM010039104">
    <property type="protein sequence ID" value="CAK9083701.1"/>
    <property type="molecule type" value="Genomic_DNA"/>
</dbReference>
<name>A0ABP0Q641_9DINO</name>
<dbReference type="PANTHER" id="PTHR24356">
    <property type="entry name" value="SERINE/THREONINE-PROTEIN KINASE"/>
    <property type="match status" value="1"/>
</dbReference>
<dbReference type="EC" id="2.7.11.1" evidence="1"/>
<dbReference type="InterPro" id="IPR000719">
    <property type="entry name" value="Prot_kinase_dom"/>
</dbReference>
<comment type="caution">
    <text evidence="12">The sequence shown here is derived from an EMBL/GenBank/DDBJ whole genome shotgun (WGS) entry which is preliminary data.</text>
</comment>
<proteinExistence type="predicted"/>
<keyword evidence="13" id="KW-1185">Reference proteome</keyword>
<dbReference type="SUPFAM" id="SSF56112">
    <property type="entry name" value="Protein kinase-like (PK-like)"/>
    <property type="match status" value="1"/>
</dbReference>
<feature type="compositionally biased region" description="Basic and acidic residues" evidence="10">
    <location>
        <begin position="1"/>
        <end position="44"/>
    </location>
</feature>